<evidence type="ECO:0000313" key="1">
    <source>
        <dbReference type="EMBL" id="KAL2808438.1"/>
    </source>
</evidence>
<dbReference type="EMBL" id="JBFXLT010000112">
    <property type="protein sequence ID" value="KAL2808438.1"/>
    <property type="molecule type" value="Genomic_DNA"/>
</dbReference>
<sequence length="116" mass="12828">MAEALGVAASAISVLTLTAQVIDSIDKLCALHAFVKTSAVEFRDLLTEIEIVQAVLRTLTPDMLEFLNLPSAGRRLKAFHQDLERLILKISKYKSTASQKLGWFLKEKAFAHSGRT</sequence>
<evidence type="ECO:0008006" key="3">
    <source>
        <dbReference type="Google" id="ProtNLM"/>
    </source>
</evidence>
<reference evidence="1 2" key="1">
    <citation type="submission" date="2024-07" db="EMBL/GenBank/DDBJ databases">
        <title>Section-level genome sequencing and comparative genomics of Aspergillus sections Usti and Cavernicolus.</title>
        <authorList>
            <consortium name="Lawrence Berkeley National Laboratory"/>
            <person name="Nybo J.L."/>
            <person name="Vesth T.C."/>
            <person name="Theobald S."/>
            <person name="Frisvad J.C."/>
            <person name="Larsen T.O."/>
            <person name="Kjaerboelling I."/>
            <person name="Rothschild-Mancinelli K."/>
            <person name="Lyhne E.K."/>
            <person name="Kogle M.E."/>
            <person name="Barry K."/>
            <person name="Clum A."/>
            <person name="Na H."/>
            <person name="Ledsgaard L."/>
            <person name="Lin J."/>
            <person name="Lipzen A."/>
            <person name="Kuo A."/>
            <person name="Riley R."/>
            <person name="Mondo S."/>
            <person name="Labutti K."/>
            <person name="Haridas S."/>
            <person name="Pangalinan J."/>
            <person name="Salamov A.A."/>
            <person name="Simmons B.A."/>
            <person name="Magnuson J.K."/>
            <person name="Chen J."/>
            <person name="Drula E."/>
            <person name="Henrissat B."/>
            <person name="Wiebenga A."/>
            <person name="Lubbers R.J."/>
            <person name="Gomes A.C."/>
            <person name="Makela M.R."/>
            <person name="Stajich J."/>
            <person name="Grigoriev I.V."/>
            <person name="Mortensen U.H."/>
            <person name="De Vries R.P."/>
            <person name="Baker S.E."/>
            <person name="Andersen M.R."/>
        </authorList>
    </citation>
    <scope>NUCLEOTIDE SEQUENCE [LARGE SCALE GENOMIC DNA]</scope>
    <source>
        <strain evidence="1 2">CBS 588.65</strain>
    </source>
</reference>
<comment type="caution">
    <text evidence="1">The sequence shown here is derived from an EMBL/GenBank/DDBJ whole genome shotgun (WGS) entry which is preliminary data.</text>
</comment>
<name>A0ABR4H0T6_9EURO</name>
<accession>A0ABR4H0T6</accession>
<dbReference type="Proteomes" id="UP001610334">
    <property type="component" value="Unassembled WGS sequence"/>
</dbReference>
<protein>
    <recommendedName>
        <fullName evidence="3">Fungal N-terminal domain-containing protein</fullName>
    </recommendedName>
</protein>
<organism evidence="1 2">
    <name type="scientific">Aspergillus granulosus</name>
    <dbReference type="NCBI Taxonomy" id="176169"/>
    <lineage>
        <taxon>Eukaryota</taxon>
        <taxon>Fungi</taxon>
        <taxon>Dikarya</taxon>
        <taxon>Ascomycota</taxon>
        <taxon>Pezizomycotina</taxon>
        <taxon>Eurotiomycetes</taxon>
        <taxon>Eurotiomycetidae</taxon>
        <taxon>Eurotiales</taxon>
        <taxon>Aspergillaceae</taxon>
        <taxon>Aspergillus</taxon>
        <taxon>Aspergillus subgen. Nidulantes</taxon>
    </lineage>
</organism>
<gene>
    <name evidence="1" type="ORF">BJX63DRAFT_436112</name>
</gene>
<proteinExistence type="predicted"/>
<keyword evidence="2" id="KW-1185">Reference proteome</keyword>
<evidence type="ECO:0000313" key="2">
    <source>
        <dbReference type="Proteomes" id="UP001610334"/>
    </source>
</evidence>